<accession>A0ABN7IXU7</accession>
<protein>
    <recommendedName>
        <fullName evidence="3">Glycosyltransferase 2-like domain-containing protein</fullName>
    </recommendedName>
</protein>
<keyword evidence="2" id="KW-1185">Reference proteome</keyword>
<evidence type="ECO:0000313" key="1">
    <source>
        <dbReference type="EMBL" id="CAD6937223.1"/>
    </source>
</evidence>
<evidence type="ECO:0008006" key="3">
    <source>
        <dbReference type="Google" id="ProtNLM"/>
    </source>
</evidence>
<sequence length="108" mass="11394">MNARSVFLALAAHARSPPAFFSHSFPSSSSESWAALTVSTLPRSTCGVNANALDYELIIVDDASPDGLRTSHASLPLSTDKSASSSVLAQENSVSVQKQHCLRTLPHA</sequence>
<comment type="caution">
    <text evidence="1">The sequence shown here is derived from an EMBL/GenBank/DDBJ whole genome shotgun (WGS) entry which is preliminary data.</text>
</comment>
<name>A0ABN7IXU7_9BASI</name>
<dbReference type="EMBL" id="CAJHJG010003980">
    <property type="protein sequence ID" value="CAD6937223.1"/>
    <property type="molecule type" value="Genomic_DNA"/>
</dbReference>
<organism evidence="1 2">
    <name type="scientific">Tilletia caries</name>
    <name type="common">wheat bunt fungus</name>
    <dbReference type="NCBI Taxonomy" id="13290"/>
    <lineage>
        <taxon>Eukaryota</taxon>
        <taxon>Fungi</taxon>
        <taxon>Dikarya</taxon>
        <taxon>Basidiomycota</taxon>
        <taxon>Ustilaginomycotina</taxon>
        <taxon>Exobasidiomycetes</taxon>
        <taxon>Tilletiales</taxon>
        <taxon>Tilletiaceae</taxon>
        <taxon>Tilletia</taxon>
    </lineage>
</organism>
<evidence type="ECO:0000313" key="2">
    <source>
        <dbReference type="Proteomes" id="UP000836402"/>
    </source>
</evidence>
<gene>
    <name evidence="1" type="ORF">JKIAZH3_G2772</name>
</gene>
<dbReference type="Proteomes" id="UP000836402">
    <property type="component" value="Unassembled WGS sequence"/>
</dbReference>
<proteinExistence type="predicted"/>
<reference evidence="1" key="1">
    <citation type="submission" date="2020-10" db="EMBL/GenBank/DDBJ databases">
        <authorList>
            <person name="Sedaghatjoo S."/>
        </authorList>
    </citation>
    <scope>NUCLEOTIDE SEQUENCE</scope>
    <source>
        <strain evidence="1">AZH3</strain>
    </source>
</reference>